<accession>A0A6A4G535</accession>
<evidence type="ECO:0000313" key="4">
    <source>
        <dbReference type="Proteomes" id="UP000435112"/>
    </source>
</evidence>
<dbReference type="Proteomes" id="UP000435112">
    <property type="component" value="Unassembled WGS sequence"/>
</dbReference>
<sequence>MEGPRKCVHVVAAVVNLQADKANSCHDSRSAFSEAADAAIATCRLWDSTGFVVALFEEGLAPTGCFAR</sequence>
<proteinExistence type="predicted"/>
<gene>
    <name evidence="1" type="ORF">PR002_g559</name>
    <name evidence="2" type="ORF">PR003_g2941</name>
</gene>
<reference evidence="2 3" key="1">
    <citation type="submission" date="2018-08" db="EMBL/GenBank/DDBJ databases">
        <title>Genomic investigation of the strawberry pathogen Phytophthora fragariae indicates pathogenicity is determined by transcriptional variation in three key races.</title>
        <authorList>
            <person name="Adams T.M."/>
            <person name="Armitage A.D."/>
            <person name="Sobczyk M.K."/>
            <person name="Bates H.J."/>
            <person name="Dunwell J.M."/>
            <person name="Nellist C.F."/>
            <person name="Harrison R.J."/>
        </authorList>
    </citation>
    <scope>NUCLEOTIDE SEQUENCE [LARGE SCALE GENOMIC DNA]</scope>
    <source>
        <strain evidence="1 4">SCRP324</strain>
        <strain evidence="2 3">SCRP333</strain>
    </source>
</reference>
<comment type="caution">
    <text evidence="2">The sequence shown here is derived from an EMBL/GenBank/DDBJ whole genome shotgun (WGS) entry which is preliminary data.</text>
</comment>
<dbReference type="EMBL" id="QXFT01000097">
    <property type="protein sequence ID" value="KAE9355255.1"/>
    <property type="molecule type" value="Genomic_DNA"/>
</dbReference>
<dbReference type="EMBL" id="QXFU01000013">
    <property type="protein sequence ID" value="KAE9048237.1"/>
    <property type="molecule type" value="Genomic_DNA"/>
</dbReference>
<protein>
    <submittedName>
        <fullName evidence="2">Uncharacterized protein</fullName>
    </submittedName>
</protein>
<evidence type="ECO:0000313" key="1">
    <source>
        <dbReference type="EMBL" id="KAE9048237.1"/>
    </source>
</evidence>
<evidence type="ECO:0000313" key="2">
    <source>
        <dbReference type="EMBL" id="KAE9355255.1"/>
    </source>
</evidence>
<keyword evidence="3" id="KW-1185">Reference proteome</keyword>
<name>A0A6A4G535_9STRA</name>
<dbReference type="Proteomes" id="UP000434957">
    <property type="component" value="Unassembled WGS sequence"/>
</dbReference>
<organism evidence="2 3">
    <name type="scientific">Phytophthora rubi</name>
    <dbReference type="NCBI Taxonomy" id="129364"/>
    <lineage>
        <taxon>Eukaryota</taxon>
        <taxon>Sar</taxon>
        <taxon>Stramenopiles</taxon>
        <taxon>Oomycota</taxon>
        <taxon>Peronosporomycetes</taxon>
        <taxon>Peronosporales</taxon>
        <taxon>Peronosporaceae</taxon>
        <taxon>Phytophthora</taxon>
    </lineage>
</organism>
<evidence type="ECO:0000313" key="3">
    <source>
        <dbReference type="Proteomes" id="UP000434957"/>
    </source>
</evidence>
<dbReference type="AlphaFoldDB" id="A0A6A4G535"/>